<reference evidence="1" key="1">
    <citation type="submission" date="2021-01" db="EMBL/GenBank/DDBJ databases">
        <title>Genome sequence of strain Noviherbaspirillum sp. DKR-6.</title>
        <authorList>
            <person name="Chaudhary D.K."/>
        </authorList>
    </citation>
    <scope>NUCLEOTIDE SEQUENCE</scope>
    <source>
        <strain evidence="1">DKR-6</strain>
    </source>
</reference>
<dbReference type="EMBL" id="JAEPBG010000006">
    <property type="protein sequence ID" value="MBK4736191.1"/>
    <property type="molecule type" value="Genomic_DNA"/>
</dbReference>
<name>A0A934SW32_9BURK</name>
<sequence length="126" mass="14150">MRGNHHIVGRNEAPEWPAIHIASDGERVILARYRIAPVSLAAVAWLDDKDRAMCAKRRPVGIYRGDELVAIARDVFSVDETKVYLANGMRRKVLFGVAGEELTNYDRSILVVHEMLCEASLTEDCQ</sequence>
<proteinExistence type="predicted"/>
<dbReference type="Proteomes" id="UP000622890">
    <property type="component" value="Unassembled WGS sequence"/>
</dbReference>
<evidence type="ECO:0000313" key="2">
    <source>
        <dbReference type="Proteomes" id="UP000622890"/>
    </source>
</evidence>
<dbReference type="RefSeq" id="WP_200593386.1">
    <property type="nucleotide sequence ID" value="NZ_JAEPBG010000006.1"/>
</dbReference>
<evidence type="ECO:0000313" key="1">
    <source>
        <dbReference type="EMBL" id="MBK4736191.1"/>
    </source>
</evidence>
<protein>
    <submittedName>
        <fullName evidence="1">Uncharacterized protein</fullName>
    </submittedName>
</protein>
<gene>
    <name evidence="1" type="ORF">JJB74_16330</name>
</gene>
<keyword evidence="2" id="KW-1185">Reference proteome</keyword>
<organism evidence="1 2">
    <name type="scientific">Noviherbaspirillum pedocola</name>
    <dbReference type="NCBI Taxonomy" id="2801341"/>
    <lineage>
        <taxon>Bacteria</taxon>
        <taxon>Pseudomonadati</taxon>
        <taxon>Pseudomonadota</taxon>
        <taxon>Betaproteobacteria</taxon>
        <taxon>Burkholderiales</taxon>
        <taxon>Oxalobacteraceae</taxon>
        <taxon>Noviherbaspirillum</taxon>
    </lineage>
</organism>
<comment type="caution">
    <text evidence="1">The sequence shown here is derived from an EMBL/GenBank/DDBJ whole genome shotgun (WGS) entry which is preliminary data.</text>
</comment>
<dbReference type="AlphaFoldDB" id="A0A934SW32"/>
<accession>A0A934SW32</accession>